<reference evidence="7 8" key="1">
    <citation type="journal article" date="2016" name="Sci. Rep.">
        <title>The Dendrobium catenatum Lindl. genome sequence provides insights into polysaccharide synthase, floral development and adaptive evolution.</title>
        <authorList>
            <person name="Zhang G.Q."/>
            <person name="Xu Q."/>
            <person name="Bian C."/>
            <person name="Tsai W.C."/>
            <person name="Yeh C.M."/>
            <person name="Liu K.W."/>
            <person name="Yoshida K."/>
            <person name="Zhang L.S."/>
            <person name="Chang S.B."/>
            <person name="Chen F."/>
            <person name="Shi Y."/>
            <person name="Su Y.Y."/>
            <person name="Zhang Y.Q."/>
            <person name="Chen L.J."/>
            <person name="Yin Y."/>
            <person name="Lin M."/>
            <person name="Huang H."/>
            <person name="Deng H."/>
            <person name="Wang Z.W."/>
            <person name="Zhu S.L."/>
            <person name="Zhao X."/>
            <person name="Deng C."/>
            <person name="Niu S.C."/>
            <person name="Huang J."/>
            <person name="Wang M."/>
            <person name="Liu G.H."/>
            <person name="Yang H.J."/>
            <person name="Xiao X.J."/>
            <person name="Hsiao Y.Y."/>
            <person name="Wu W.L."/>
            <person name="Chen Y.Y."/>
            <person name="Mitsuda N."/>
            <person name="Ohme-Takagi M."/>
            <person name="Luo Y.B."/>
            <person name="Van de Peer Y."/>
            <person name="Liu Z.J."/>
        </authorList>
    </citation>
    <scope>NUCLEOTIDE SEQUENCE [LARGE SCALE GENOMIC DNA]</scope>
    <source>
        <tissue evidence="7">The whole plant</tissue>
    </source>
</reference>
<comment type="similarity">
    <text evidence="1">Belongs to the disease resistance NB-LRR family.</text>
</comment>
<accession>A0A2I0W743</accession>
<dbReference type="AlphaFoldDB" id="A0A2I0W743"/>
<name>A0A2I0W743_9ASPA</name>
<dbReference type="Proteomes" id="UP000233837">
    <property type="component" value="Unassembled WGS sequence"/>
</dbReference>
<dbReference type="Pfam" id="PF18052">
    <property type="entry name" value="Rx_N"/>
    <property type="match status" value="1"/>
</dbReference>
<evidence type="ECO:0000256" key="1">
    <source>
        <dbReference type="ARBA" id="ARBA00008894"/>
    </source>
</evidence>
<proteinExistence type="inferred from homology"/>
<dbReference type="PANTHER" id="PTHR33377:SF62">
    <property type="entry name" value="OS10G0133166 PROTEIN"/>
    <property type="match status" value="1"/>
</dbReference>
<sequence length="198" mass="22754">MAGTTSSIMSNLLSSLNLLSKFMPTFILFDASFSSSITQEDVTAAEVNSIQERLMEDLRRLSMMLQRIQAVLHDAEEREIHDKAIQLWLSELRDVAYDAEDVLDQYDCQVIKTQLKGMTEVAEAGLSLKRKRVDDNEYDDDIYGYQYLNNFFGLAADIGVHRVDWDSDGCSSDKDYDDIVGYTSRNSRWRRILGKIRR</sequence>
<evidence type="ECO:0000256" key="5">
    <source>
        <dbReference type="ARBA" id="ARBA00022821"/>
    </source>
</evidence>
<dbReference type="GO" id="GO:0006952">
    <property type="term" value="P:defense response"/>
    <property type="evidence" value="ECO:0007669"/>
    <property type="project" value="UniProtKB-KW"/>
</dbReference>
<reference evidence="7 8" key="2">
    <citation type="journal article" date="2017" name="Nature">
        <title>The Apostasia genome and the evolution of orchids.</title>
        <authorList>
            <person name="Zhang G.Q."/>
            <person name="Liu K.W."/>
            <person name="Li Z."/>
            <person name="Lohaus R."/>
            <person name="Hsiao Y.Y."/>
            <person name="Niu S.C."/>
            <person name="Wang J.Y."/>
            <person name="Lin Y.C."/>
            <person name="Xu Q."/>
            <person name="Chen L.J."/>
            <person name="Yoshida K."/>
            <person name="Fujiwara S."/>
            <person name="Wang Z.W."/>
            <person name="Zhang Y.Q."/>
            <person name="Mitsuda N."/>
            <person name="Wang M."/>
            <person name="Liu G.H."/>
            <person name="Pecoraro L."/>
            <person name="Huang H.X."/>
            <person name="Xiao X.J."/>
            <person name="Lin M."/>
            <person name="Wu X.Y."/>
            <person name="Wu W.L."/>
            <person name="Chen Y.Y."/>
            <person name="Chang S.B."/>
            <person name="Sakamoto S."/>
            <person name="Ohme-Takagi M."/>
            <person name="Yagi M."/>
            <person name="Zeng S.J."/>
            <person name="Shen C.Y."/>
            <person name="Yeh C.M."/>
            <person name="Luo Y.B."/>
            <person name="Tsai W.C."/>
            <person name="Van de Peer Y."/>
            <person name="Liu Z.J."/>
        </authorList>
    </citation>
    <scope>NUCLEOTIDE SEQUENCE [LARGE SCALE GENOMIC DNA]</scope>
    <source>
        <tissue evidence="7">The whole plant</tissue>
    </source>
</reference>
<keyword evidence="8" id="KW-1185">Reference proteome</keyword>
<feature type="domain" description="Disease resistance N-terminal" evidence="6">
    <location>
        <begin position="49"/>
        <end position="115"/>
    </location>
</feature>
<keyword evidence="3" id="KW-0677">Repeat</keyword>
<evidence type="ECO:0000259" key="6">
    <source>
        <dbReference type="Pfam" id="PF18052"/>
    </source>
</evidence>
<keyword evidence="2" id="KW-0433">Leucine-rich repeat</keyword>
<evidence type="ECO:0000256" key="3">
    <source>
        <dbReference type="ARBA" id="ARBA00022737"/>
    </source>
</evidence>
<dbReference type="InterPro" id="IPR041118">
    <property type="entry name" value="Rx_N"/>
</dbReference>
<protein>
    <submittedName>
        <fullName evidence="7">Disease resistance protein RGA1</fullName>
    </submittedName>
</protein>
<keyword evidence="5" id="KW-0611">Plant defense</keyword>
<dbReference type="PANTHER" id="PTHR33377">
    <property type="entry name" value="OS10G0134700 PROTEIN-RELATED"/>
    <property type="match status" value="1"/>
</dbReference>
<dbReference type="Gene3D" id="1.20.5.4130">
    <property type="match status" value="1"/>
</dbReference>
<dbReference type="GO" id="GO:0000166">
    <property type="term" value="F:nucleotide binding"/>
    <property type="evidence" value="ECO:0007669"/>
    <property type="project" value="UniProtKB-KW"/>
</dbReference>
<organism evidence="7 8">
    <name type="scientific">Dendrobium catenatum</name>
    <dbReference type="NCBI Taxonomy" id="906689"/>
    <lineage>
        <taxon>Eukaryota</taxon>
        <taxon>Viridiplantae</taxon>
        <taxon>Streptophyta</taxon>
        <taxon>Embryophyta</taxon>
        <taxon>Tracheophyta</taxon>
        <taxon>Spermatophyta</taxon>
        <taxon>Magnoliopsida</taxon>
        <taxon>Liliopsida</taxon>
        <taxon>Asparagales</taxon>
        <taxon>Orchidaceae</taxon>
        <taxon>Epidendroideae</taxon>
        <taxon>Malaxideae</taxon>
        <taxon>Dendrobiinae</taxon>
        <taxon>Dendrobium</taxon>
    </lineage>
</organism>
<keyword evidence="4" id="KW-0547">Nucleotide-binding</keyword>
<evidence type="ECO:0000256" key="2">
    <source>
        <dbReference type="ARBA" id="ARBA00022614"/>
    </source>
</evidence>
<gene>
    <name evidence="7" type="primary">RGA1</name>
    <name evidence="7" type="ORF">MA16_Dca004321</name>
</gene>
<evidence type="ECO:0000256" key="4">
    <source>
        <dbReference type="ARBA" id="ARBA00022741"/>
    </source>
</evidence>
<evidence type="ECO:0000313" key="8">
    <source>
        <dbReference type="Proteomes" id="UP000233837"/>
    </source>
</evidence>
<evidence type="ECO:0000313" key="7">
    <source>
        <dbReference type="EMBL" id="PKU71479.1"/>
    </source>
</evidence>
<dbReference type="EMBL" id="KZ502877">
    <property type="protein sequence ID" value="PKU71479.1"/>
    <property type="molecule type" value="Genomic_DNA"/>
</dbReference>